<sequence>MGTTTNPNRAIIFLLTLLAIPALAGILAPVGMGVLPAAVLPSAAGTGAAQLAETGAQGLAPIIIIGAILVLAGVALTVVRILKNRDRKPQD</sequence>
<proteinExistence type="predicted"/>
<keyword evidence="1" id="KW-1133">Transmembrane helix</keyword>
<feature type="transmembrane region" description="Helical" evidence="1">
    <location>
        <begin position="12"/>
        <end position="39"/>
    </location>
</feature>
<organism evidence="2 3">
    <name type="scientific">Mycetocola lacteus</name>
    <dbReference type="NCBI Taxonomy" id="76637"/>
    <lineage>
        <taxon>Bacteria</taxon>
        <taxon>Bacillati</taxon>
        <taxon>Actinomycetota</taxon>
        <taxon>Actinomycetes</taxon>
        <taxon>Micrococcales</taxon>
        <taxon>Microbacteriaceae</taxon>
        <taxon>Mycetocola</taxon>
    </lineage>
</organism>
<gene>
    <name evidence="2" type="ORF">D9V34_04255</name>
</gene>
<evidence type="ECO:0008006" key="4">
    <source>
        <dbReference type="Google" id="ProtNLM"/>
    </source>
</evidence>
<reference evidence="2 3" key="1">
    <citation type="submission" date="2018-10" db="EMBL/GenBank/DDBJ databases">
        <authorList>
            <person name="Li J."/>
        </authorList>
    </citation>
    <scope>NUCLEOTIDE SEQUENCE [LARGE SCALE GENOMIC DNA]</scope>
    <source>
        <strain evidence="2 3">JCM 11654</strain>
    </source>
</reference>
<comment type="caution">
    <text evidence="2">The sequence shown here is derived from an EMBL/GenBank/DDBJ whole genome shotgun (WGS) entry which is preliminary data.</text>
</comment>
<dbReference type="RefSeq" id="WP_121687639.1">
    <property type="nucleotide sequence ID" value="NZ_RCUY01000002.1"/>
</dbReference>
<dbReference type="AlphaFoldDB" id="A0A3L7AU28"/>
<accession>A0A3L7AU28</accession>
<name>A0A3L7AU28_9MICO</name>
<evidence type="ECO:0000313" key="2">
    <source>
        <dbReference type="EMBL" id="RLP84019.1"/>
    </source>
</evidence>
<evidence type="ECO:0000256" key="1">
    <source>
        <dbReference type="SAM" id="Phobius"/>
    </source>
</evidence>
<dbReference type="EMBL" id="RCUY01000002">
    <property type="protein sequence ID" value="RLP84019.1"/>
    <property type="molecule type" value="Genomic_DNA"/>
</dbReference>
<feature type="transmembrane region" description="Helical" evidence="1">
    <location>
        <begin position="59"/>
        <end position="82"/>
    </location>
</feature>
<keyword evidence="3" id="KW-1185">Reference proteome</keyword>
<dbReference type="Proteomes" id="UP000269438">
    <property type="component" value="Unassembled WGS sequence"/>
</dbReference>
<keyword evidence="1" id="KW-0472">Membrane</keyword>
<protein>
    <recommendedName>
        <fullName evidence="4">LPXTG cell wall anchor domain-containing protein</fullName>
    </recommendedName>
</protein>
<evidence type="ECO:0000313" key="3">
    <source>
        <dbReference type="Proteomes" id="UP000269438"/>
    </source>
</evidence>
<keyword evidence="1" id="KW-0812">Transmembrane</keyword>